<keyword evidence="3" id="KW-1185">Reference proteome</keyword>
<evidence type="ECO:0000313" key="2">
    <source>
        <dbReference type="EMBL" id="KAL0066138.1"/>
    </source>
</evidence>
<evidence type="ECO:0000313" key="3">
    <source>
        <dbReference type="Proteomes" id="UP001437256"/>
    </source>
</evidence>
<sequence>MSLLPALSYRQLDLDSTAPTPVCRPTRTTAEIVWSCLSMIILCTYTSVRPNVPSVPRSGHEALVYWDKAKIFFITLIAPELIVLWSIRQFFAARKMAKAYRGMSCKVSSHAWCHVKILLDYSWTMTHALFAIMGGFALYDSEGNFLFHLWDERFCEHFREATDDGEWDGFRKQQQKLEELLPHGRDQSYSSLLEYCVANKMITMTEDEIRNLGHADLLAKTITILQTLYFIANCMARGVSRLAITELEFFTLGFAALNLMSYSFWWYKPLGVRYPVRVMDRPKPISPGHLSISQNQHEATNCRLLGTAPPVASRAPGIFRAFSDRIRDDHANDWDAWPLLDRMVGLLILPIAALGKSFEYAARADRASKPQPERGNIFSGATSDEHPLTHLLTYFIAVILGVFHCIPIMINYRDFPGHTKDHHLWTAFAIWTTVLPLGMIMIFLLLGGLLEVSSENRVLKQIVFITVILLALSPILSYSAARFALMALAAKQLTDLPPSALQQVEWTTLIPHFGV</sequence>
<protein>
    <submittedName>
        <fullName evidence="2">Uncharacterized protein</fullName>
    </submittedName>
</protein>
<dbReference type="EMBL" id="JBBXMP010000038">
    <property type="protein sequence ID" value="KAL0066138.1"/>
    <property type="molecule type" value="Genomic_DNA"/>
</dbReference>
<proteinExistence type="predicted"/>
<feature type="transmembrane region" description="Helical" evidence="1">
    <location>
        <begin position="462"/>
        <end position="481"/>
    </location>
</feature>
<evidence type="ECO:0000256" key="1">
    <source>
        <dbReference type="SAM" id="Phobius"/>
    </source>
</evidence>
<dbReference type="Proteomes" id="UP001437256">
    <property type="component" value="Unassembled WGS sequence"/>
</dbReference>
<keyword evidence="1" id="KW-0472">Membrane</keyword>
<feature type="transmembrane region" description="Helical" evidence="1">
    <location>
        <begin position="424"/>
        <end position="450"/>
    </location>
</feature>
<name>A0ABR2ZZC8_9AGAR</name>
<keyword evidence="1" id="KW-0812">Transmembrane</keyword>
<reference evidence="2 3" key="1">
    <citation type="submission" date="2024-05" db="EMBL/GenBank/DDBJ databases">
        <title>A draft genome resource for the thread blight pathogen Marasmius tenuissimus strain MS-2.</title>
        <authorList>
            <person name="Yulfo-Soto G.E."/>
            <person name="Baruah I.K."/>
            <person name="Amoako-Attah I."/>
            <person name="Bukari Y."/>
            <person name="Meinhardt L.W."/>
            <person name="Bailey B.A."/>
            <person name="Cohen S.P."/>
        </authorList>
    </citation>
    <scope>NUCLEOTIDE SEQUENCE [LARGE SCALE GENOMIC DNA]</scope>
    <source>
        <strain evidence="2 3">MS-2</strain>
    </source>
</reference>
<feature type="transmembrane region" description="Helical" evidence="1">
    <location>
        <begin position="391"/>
        <end position="412"/>
    </location>
</feature>
<keyword evidence="1" id="KW-1133">Transmembrane helix</keyword>
<feature type="transmembrane region" description="Helical" evidence="1">
    <location>
        <begin position="71"/>
        <end position="91"/>
    </location>
</feature>
<accession>A0ABR2ZZC8</accession>
<comment type="caution">
    <text evidence="2">The sequence shown here is derived from an EMBL/GenBank/DDBJ whole genome shotgun (WGS) entry which is preliminary data.</text>
</comment>
<dbReference type="PANTHER" id="PTHR35043">
    <property type="entry name" value="TRANSCRIPTION FACTOR DOMAIN-CONTAINING PROTEIN"/>
    <property type="match status" value="1"/>
</dbReference>
<organism evidence="2 3">
    <name type="scientific">Marasmius tenuissimus</name>
    <dbReference type="NCBI Taxonomy" id="585030"/>
    <lineage>
        <taxon>Eukaryota</taxon>
        <taxon>Fungi</taxon>
        <taxon>Dikarya</taxon>
        <taxon>Basidiomycota</taxon>
        <taxon>Agaricomycotina</taxon>
        <taxon>Agaricomycetes</taxon>
        <taxon>Agaricomycetidae</taxon>
        <taxon>Agaricales</taxon>
        <taxon>Marasmiineae</taxon>
        <taxon>Marasmiaceae</taxon>
        <taxon>Marasmius</taxon>
    </lineage>
</organism>
<gene>
    <name evidence="2" type="ORF">AAF712_006762</name>
</gene>
<dbReference type="PANTHER" id="PTHR35043:SF7">
    <property type="entry name" value="TRANSCRIPTION FACTOR DOMAIN-CONTAINING PROTEIN"/>
    <property type="match status" value="1"/>
</dbReference>